<keyword evidence="3" id="KW-1185">Reference proteome</keyword>
<dbReference type="EMBL" id="MU826861">
    <property type="protein sequence ID" value="KAJ7370585.1"/>
    <property type="molecule type" value="Genomic_DNA"/>
</dbReference>
<feature type="region of interest" description="Disordered" evidence="1">
    <location>
        <begin position="38"/>
        <end position="60"/>
    </location>
</feature>
<sequence length="624" mass="69521">MSARRARIERGRFEDLFEPDKAVKLCSLPFYSATCSAFDPENEQQDSQTTRDLESTTGDSLDETLLITDGVQQNMLDEYSAAEVKTELLTPVKQTIHEFIQASFLDNDTSGTEWKMSPNEDDRVRPEGRRDGTFGTEVDSEKHKQPGEEQTATMEITEGLQPNVGNIHMNEDVPDHADGVKNNDECDLTDRDMNDDFDEHDRRISTSAKDFSESSEEESGFSAAASTDESVNTIDPRKPDSMSCREREVVSDLESKGPFDAGYPQPMGRLLPKIYNHEAKRKQSEDDQETGHSKKRKSVSETLTEGDDHCSQFTDDFRSPSIRNDSRSGGKSFDRREERLATAIELPGRSLEEAQPFGKGKEGYFSTKKDRRSRARALESFHSSSMDSIKTTESVETLRPGLSPEITTGQGHDGTQNLSSVPVLSVDHNVAATAVKVGPQDGLATPKIYGRFDSKFNDKSTTTISEETPNQARDVVSDMPTILNRKQERYPYEDVARTDLSDETQHPFMVTVDTSPSVSVTGAEFGSYYREDTRNTEVTESHNDKVCVVEDVCLVAFDDNRQSEDGAWNAAEIMSSNNCNEPTVFSMEPNIANSEILDEGTKGTPSLASLQKAKWIQVKVHPVK</sequence>
<feature type="compositionally biased region" description="Basic and acidic residues" evidence="1">
    <location>
        <begin position="306"/>
        <end position="336"/>
    </location>
</feature>
<feature type="compositionally biased region" description="Basic and acidic residues" evidence="1">
    <location>
        <begin position="172"/>
        <end position="204"/>
    </location>
</feature>
<evidence type="ECO:0000313" key="3">
    <source>
        <dbReference type="Proteomes" id="UP001163046"/>
    </source>
</evidence>
<protein>
    <submittedName>
        <fullName evidence="2">Uncharacterized protein</fullName>
    </submittedName>
</protein>
<feature type="region of interest" description="Disordered" evidence="1">
    <location>
        <begin position="354"/>
        <end position="394"/>
    </location>
</feature>
<dbReference type="AlphaFoldDB" id="A0A9W9YWD0"/>
<accession>A0A9W9YWD0</accession>
<dbReference type="Proteomes" id="UP001163046">
    <property type="component" value="Unassembled WGS sequence"/>
</dbReference>
<organism evidence="2 3">
    <name type="scientific">Desmophyllum pertusum</name>
    <dbReference type="NCBI Taxonomy" id="174260"/>
    <lineage>
        <taxon>Eukaryota</taxon>
        <taxon>Metazoa</taxon>
        <taxon>Cnidaria</taxon>
        <taxon>Anthozoa</taxon>
        <taxon>Hexacorallia</taxon>
        <taxon>Scleractinia</taxon>
        <taxon>Caryophylliina</taxon>
        <taxon>Caryophylliidae</taxon>
        <taxon>Desmophyllum</taxon>
    </lineage>
</organism>
<reference evidence="2" key="1">
    <citation type="submission" date="2023-01" db="EMBL/GenBank/DDBJ databases">
        <title>Genome assembly of the deep-sea coral Lophelia pertusa.</title>
        <authorList>
            <person name="Herrera S."/>
            <person name="Cordes E."/>
        </authorList>
    </citation>
    <scope>NUCLEOTIDE SEQUENCE</scope>
    <source>
        <strain evidence="2">USNM1676648</strain>
        <tissue evidence="2">Polyp</tissue>
    </source>
</reference>
<feature type="compositionally biased region" description="Basic and acidic residues" evidence="1">
    <location>
        <begin position="235"/>
        <end position="257"/>
    </location>
</feature>
<feature type="region of interest" description="Disordered" evidence="1">
    <location>
        <begin position="172"/>
        <end position="336"/>
    </location>
</feature>
<evidence type="ECO:0000313" key="2">
    <source>
        <dbReference type="EMBL" id="KAJ7370585.1"/>
    </source>
</evidence>
<proteinExistence type="predicted"/>
<feature type="compositionally biased region" description="Basic and acidic residues" evidence="1">
    <location>
        <begin position="118"/>
        <end position="132"/>
    </location>
</feature>
<comment type="caution">
    <text evidence="2">The sequence shown here is derived from an EMBL/GenBank/DDBJ whole genome shotgun (WGS) entry which is preliminary data.</text>
</comment>
<name>A0A9W9YWD0_9CNID</name>
<gene>
    <name evidence="2" type="ORF">OS493_031321</name>
</gene>
<feature type="compositionally biased region" description="Basic and acidic residues" evidence="1">
    <location>
        <begin position="275"/>
        <end position="292"/>
    </location>
</feature>
<feature type="region of interest" description="Disordered" evidence="1">
    <location>
        <begin position="110"/>
        <end position="150"/>
    </location>
</feature>
<evidence type="ECO:0000256" key="1">
    <source>
        <dbReference type="SAM" id="MobiDB-lite"/>
    </source>
</evidence>
<feature type="compositionally biased region" description="Polar residues" evidence="1">
    <location>
        <begin position="381"/>
        <end position="394"/>
    </location>
</feature>